<dbReference type="InterPro" id="IPR007263">
    <property type="entry name" value="DCC1-like"/>
</dbReference>
<dbReference type="Pfam" id="PF04134">
    <property type="entry name" value="DCC1-like"/>
    <property type="match status" value="1"/>
</dbReference>
<dbReference type="PANTHER" id="PTHR33639">
    <property type="entry name" value="THIOL-DISULFIDE OXIDOREDUCTASE DCC"/>
    <property type="match status" value="1"/>
</dbReference>
<proteinExistence type="predicted"/>
<dbReference type="InterPro" id="IPR052927">
    <property type="entry name" value="DCC_oxidoreductase"/>
</dbReference>
<evidence type="ECO:0000313" key="1">
    <source>
        <dbReference type="EMBL" id="PZR31451.1"/>
    </source>
</evidence>
<dbReference type="Proteomes" id="UP000249393">
    <property type="component" value="Unassembled WGS sequence"/>
</dbReference>
<dbReference type="PANTHER" id="PTHR33639:SF2">
    <property type="entry name" value="DUF393 DOMAIN-CONTAINING PROTEIN"/>
    <property type="match status" value="1"/>
</dbReference>
<dbReference type="AlphaFoldDB" id="A0A2W5X462"/>
<dbReference type="GO" id="GO:0015035">
    <property type="term" value="F:protein-disulfide reductase activity"/>
    <property type="evidence" value="ECO:0007669"/>
    <property type="project" value="InterPro"/>
</dbReference>
<organism evidence="1 2">
    <name type="scientific">Caulobacter segnis</name>
    <dbReference type="NCBI Taxonomy" id="88688"/>
    <lineage>
        <taxon>Bacteria</taxon>
        <taxon>Pseudomonadati</taxon>
        <taxon>Pseudomonadota</taxon>
        <taxon>Alphaproteobacteria</taxon>
        <taxon>Caulobacterales</taxon>
        <taxon>Caulobacteraceae</taxon>
        <taxon>Caulobacter</taxon>
    </lineage>
</organism>
<name>A0A2W5X462_9CAUL</name>
<evidence type="ECO:0000313" key="2">
    <source>
        <dbReference type="Proteomes" id="UP000249393"/>
    </source>
</evidence>
<dbReference type="EMBL" id="QFQZ01000086">
    <property type="protein sequence ID" value="PZR31451.1"/>
    <property type="molecule type" value="Genomic_DNA"/>
</dbReference>
<sequence>MLFDGVCNLCNGAVRTVMAIDRRGVVRFVPLQTPYGQRLAGSLGIDPHSPDSLIFIDQGRALTKTAAFAAILRRMPRPWRWLAVIDRLPRRLTDAAYDWVARRRYRLFGRRKHCVVPSQSQRARFLVDEP</sequence>
<accession>A0A2W5X462</accession>
<reference evidence="1 2" key="1">
    <citation type="submission" date="2017-08" db="EMBL/GenBank/DDBJ databases">
        <title>Infants hospitalized years apart are colonized by the same room-sourced microbial strains.</title>
        <authorList>
            <person name="Brooks B."/>
            <person name="Olm M.R."/>
            <person name="Firek B.A."/>
            <person name="Baker R."/>
            <person name="Thomas B.C."/>
            <person name="Morowitz M.J."/>
            <person name="Banfield J.F."/>
        </authorList>
    </citation>
    <scope>NUCLEOTIDE SEQUENCE [LARGE SCALE GENOMIC DNA]</scope>
    <source>
        <strain evidence="1">S2_003_000_R2_4</strain>
    </source>
</reference>
<comment type="caution">
    <text evidence="1">The sequence shown here is derived from an EMBL/GenBank/DDBJ whole genome shotgun (WGS) entry which is preliminary data.</text>
</comment>
<protein>
    <submittedName>
        <fullName evidence="1">Thiol-disulfide oxidoreductase DCC family protein</fullName>
    </submittedName>
</protein>
<gene>
    <name evidence="1" type="ORF">DI526_19620</name>
</gene>
<dbReference type="RefSeq" id="WP_304281613.1">
    <property type="nucleotide sequence ID" value="NZ_QFQZ01000086.1"/>
</dbReference>